<keyword evidence="2" id="KW-1185">Reference proteome</keyword>
<dbReference type="Proteomes" id="UP000488299">
    <property type="component" value="Unassembled WGS sequence"/>
</dbReference>
<evidence type="ECO:0000313" key="1">
    <source>
        <dbReference type="EMBL" id="KAB7730070.1"/>
    </source>
</evidence>
<reference evidence="1 2" key="1">
    <citation type="submission" date="2019-10" db="EMBL/GenBank/DDBJ databases">
        <title>Rudanella paleaurantiibacter sp. nov., isolated from sludge.</title>
        <authorList>
            <person name="Xu S.Q."/>
        </authorList>
    </citation>
    <scope>NUCLEOTIDE SEQUENCE [LARGE SCALE GENOMIC DNA]</scope>
    <source>
        <strain evidence="1 2">HX-22-17</strain>
    </source>
</reference>
<dbReference type="EMBL" id="WELI01000005">
    <property type="protein sequence ID" value="KAB7730070.1"/>
    <property type="molecule type" value="Genomic_DNA"/>
</dbReference>
<dbReference type="InterPro" id="IPR038636">
    <property type="entry name" value="Wzi_sf"/>
</dbReference>
<evidence type="ECO:0000313" key="2">
    <source>
        <dbReference type="Proteomes" id="UP000488299"/>
    </source>
</evidence>
<dbReference type="Gene3D" id="2.40.160.130">
    <property type="entry name" value="Capsule assembly protein Wzi"/>
    <property type="match status" value="1"/>
</dbReference>
<dbReference type="AlphaFoldDB" id="A0A7J5U0E6"/>
<proteinExistence type="predicted"/>
<name>A0A7J5U0E6_9BACT</name>
<accession>A0A7J5U0E6</accession>
<gene>
    <name evidence="1" type="ORF">F5984_12880</name>
</gene>
<organism evidence="1 2">
    <name type="scientific">Rudanella paleaurantiibacter</name>
    <dbReference type="NCBI Taxonomy" id="2614655"/>
    <lineage>
        <taxon>Bacteria</taxon>
        <taxon>Pseudomonadati</taxon>
        <taxon>Bacteroidota</taxon>
        <taxon>Cytophagia</taxon>
        <taxon>Cytophagales</taxon>
        <taxon>Cytophagaceae</taxon>
        <taxon>Rudanella</taxon>
    </lineage>
</organism>
<protein>
    <submittedName>
        <fullName evidence="1">Capsule assembly Wzi family protein</fullName>
    </submittedName>
</protein>
<comment type="caution">
    <text evidence="1">The sequence shown here is derived from an EMBL/GenBank/DDBJ whole genome shotgun (WGS) entry which is preliminary data.</text>
</comment>
<sequence>MSVKSFLTPSLLSGRWPFVFLVISFLAGNSLVRAQQPFQVTAETGQYMSSGEQTPFWLRTNQFGIVPLQSPNTTLRAGAQLDYDTTRLNNRRISFGGGVQIVGNTAANGQVILPEAFVKARLGIFELYAGRRREVVGLLDSTLSSGSYSWSGNALPIPKIQLEIRDYTPIKFTKGWLSIKGSYAHGWMGGRYVRHTMLHQKTLYGRLGKAENRFHVYGGVNHQVVWGGYSDELVGSGLVTSPYLPNSFRDYLSLISGFRAVNTGIIDQSLYTDFDLTNRVGNHLGSIDIAFDYTSNTHSFYLYRQSAYETGSLFYGTSIADGLLGLRIRANDELALVRQVLIEFLNTTSQGGPEFVIDDPQRRGKVDYFNHAQFRDGWSYLYRAVGTPFISPALGPNGEFPYGGFTNNNRVRVFHLGLAGSLPFGGAALSSPITYETKLSMSRNLGRYDEPFRPIRNQFSGILTIAAPLAILGGIQLTGSVALDRGTLYTNAVGGYLGIRKTWANSVRRAQSTSSSNPSRSGFRE</sequence>